<organism evidence="2 3">
    <name type="scientific">Septoria linicola</name>
    <dbReference type="NCBI Taxonomy" id="215465"/>
    <lineage>
        <taxon>Eukaryota</taxon>
        <taxon>Fungi</taxon>
        <taxon>Dikarya</taxon>
        <taxon>Ascomycota</taxon>
        <taxon>Pezizomycotina</taxon>
        <taxon>Dothideomycetes</taxon>
        <taxon>Dothideomycetidae</taxon>
        <taxon>Mycosphaerellales</taxon>
        <taxon>Mycosphaerellaceae</taxon>
        <taxon>Septoria</taxon>
    </lineage>
</organism>
<gene>
    <name evidence="2" type="ORF">Slin15195_G122690</name>
</gene>
<accession>A0A9Q9EQB4</accession>
<protein>
    <submittedName>
        <fullName evidence="2">Uncharacterized protein</fullName>
    </submittedName>
</protein>
<keyword evidence="3" id="KW-1185">Reference proteome</keyword>
<feature type="region of interest" description="Disordered" evidence="1">
    <location>
        <begin position="273"/>
        <end position="293"/>
    </location>
</feature>
<dbReference type="EMBL" id="CP099429">
    <property type="protein sequence ID" value="USW58950.1"/>
    <property type="molecule type" value="Genomic_DNA"/>
</dbReference>
<proteinExistence type="predicted"/>
<reference evidence="2" key="1">
    <citation type="submission" date="2022-06" db="EMBL/GenBank/DDBJ databases">
        <title>Complete genome sequences of two strains of the flax pathogen Septoria linicola.</title>
        <authorList>
            <person name="Lapalu N."/>
            <person name="Simon A."/>
            <person name="Demenou B."/>
            <person name="Paumier D."/>
            <person name="Guillot M.-P."/>
            <person name="Gout L."/>
            <person name="Valade R."/>
        </authorList>
    </citation>
    <scope>NUCLEOTIDE SEQUENCE</scope>
    <source>
        <strain evidence="2">SE15195</strain>
    </source>
</reference>
<sequence>MATSQALLPPSITLTPPPAGLLSQTAPVDVAATQQCDFDNVGPDNDWEPEATKYYHEWNREVEKKQSPAAWRAIEDSLRGRSTSAYMCYPGSGTPKTLIIRLVDPVPNWEPLAAERNRELHIGKTQFPRLQIDGCADDPYSLWDHMNMFFREGNDVGVLLSLIKRLHDEETLNRELEASTTYLKFPLSAANKAFPVLLALYTVHENAGILGGKVEELAQHDSDQISSEQLRRLRDYRERIVHMQSTLVKLQRYQGLRCTGPTWDELEVLSQDTTGERGHARGRSAPPETTSFLDVDLDPNSTISAIRAHSIMLSAAVPSKVQLETPSILARALKLEREHYEHVEKRFDMVEPPSGTFGKI</sequence>
<evidence type="ECO:0000313" key="3">
    <source>
        <dbReference type="Proteomes" id="UP001056384"/>
    </source>
</evidence>
<evidence type="ECO:0000256" key="1">
    <source>
        <dbReference type="SAM" id="MobiDB-lite"/>
    </source>
</evidence>
<dbReference type="AlphaFoldDB" id="A0A9Q9EQB4"/>
<name>A0A9Q9EQB4_9PEZI</name>
<evidence type="ECO:0000313" key="2">
    <source>
        <dbReference type="EMBL" id="USW58950.1"/>
    </source>
</evidence>
<dbReference type="Proteomes" id="UP001056384">
    <property type="component" value="Chromosome 12"/>
</dbReference>